<evidence type="ECO:0000256" key="13">
    <source>
        <dbReference type="ARBA" id="ARBA00023264"/>
    </source>
</evidence>
<dbReference type="GO" id="GO:0046474">
    <property type="term" value="P:glycerophospholipid biosynthetic process"/>
    <property type="evidence" value="ECO:0007669"/>
    <property type="project" value="TreeGrafter"/>
</dbReference>
<dbReference type="InterPro" id="IPR000462">
    <property type="entry name" value="CDP-OH_P_trans"/>
</dbReference>
<evidence type="ECO:0000256" key="2">
    <source>
        <dbReference type="ARBA" id="ARBA00005042"/>
    </source>
</evidence>
<dbReference type="PROSITE" id="PS00379">
    <property type="entry name" value="CDP_ALCOHOL_P_TRANSF"/>
    <property type="match status" value="1"/>
</dbReference>
<proteinExistence type="inferred from homology"/>
<dbReference type="Proteomes" id="UP000238701">
    <property type="component" value="Unassembled WGS sequence"/>
</dbReference>
<dbReference type="Pfam" id="PF01066">
    <property type="entry name" value="CDP-OH_P_transf"/>
    <property type="match status" value="1"/>
</dbReference>
<evidence type="ECO:0000256" key="7">
    <source>
        <dbReference type="ARBA" id="ARBA00022679"/>
    </source>
</evidence>
<feature type="transmembrane region" description="Helical" evidence="17">
    <location>
        <begin position="99"/>
        <end position="125"/>
    </location>
</feature>
<dbReference type="InterPro" id="IPR043130">
    <property type="entry name" value="CDP-OH_PTrfase_TM_dom"/>
</dbReference>
<dbReference type="InterPro" id="IPR050324">
    <property type="entry name" value="CDP-alcohol_PTase-I"/>
</dbReference>
<protein>
    <recommendedName>
        <fullName evidence="5 15">CDP-diacylglycerol--glycerol-3-phosphate 3-phosphatidyltransferase</fullName>
        <ecNumber evidence="4 15">2.7.8.5</ecNumber>
    </recommendedName>
</protein>
<keyword evidence="12" id="KW-0594">Phospholipid biosynthesis</keyword>
<evidence type="ECO:0000256" key="8">
    <source>
        <dbReference type="ARBA" id="ARBA00022692"/>
    </source>
</evidence>
<dbReference type="GO" id="GO:0016020">
    <property type="term" value="C:membrane"/>
    <property type="evidence" value="ECO:0007669"/>
    <property type="project" value="UniProtKB-SubCell"/>
</dbReference>
<keyword evidence="9 17" id="KW-1133">Transmembrane helix</keyword>
<comment type="catalytic activity">
    <reaction evidence="14">
        <text>a CDP-1,2-diacyl-sn-glycerol + sn-glycerol 3-phosphate = a 1,2-diacyl-sn-glycero-3-phospho-(1'-sn-glycero-3'-phosphate) + CMP + H(+)</text>
        <dbReference type="Rhea" id="RHEA:12593"/>
        <dbReference type="ChEBI" id="CHEBI:15378"/>
        <dbReference type="ChEBI" id="CHEBI:57597"/>
        <dbReference type="ChEBI" id="CHEBI:58332"/>
        <dbReference type="ChEBI" id="CHEBI:60110"/>
        <dbReference type="ChEBI" id="CHEBI:60377"/>
        <dbReference type="EC" id="2.7.8.5"/>
    </reaction>
</comment>
<evidence type="ECO:0000256" key="4">
    <source>
        <dbReference type="ARBA" id="ARBA00013170"/>
    </source>
</evidence>
<comment type="similarity">
    <text evidence="3 16">Belongs to the CDP-alcohol phosphatidyltransferase class-I family.</text>
</comment>
<dbReference type="EC" id="2.7.8.5" evidence="4 15"/>
<dbReference type="InterPro" id="IPR004570">
    <property type="entry name" value="Phosphatidylglycerol_P_synth"/>
</dbReference>
<keyword evidence="7 16" id="KW-0808">Transferase</keyword>
<dbReference type="PANTHER" id="PTHR14269">
    <property type="entry name" value="CDP-DIACYLGLYCEROL--GLYCEROL-3-PHOSPHATE 3-PHOSPHATIDYLTRANSFERASE-RELATED"/>
    <property type="match status" value="1"/>
</dbReference>
<dbReference type="GO" id="GO:0008444">
    <property type="term" value="F:CDP-diacylglycerol-glycerol-3-phosphate 3-phosphatidyltransferase activity"/>
    <property type="evidence" value="ECO:0007669"/>
    <property type="project" value="UniProtKB-UniRule"/>
</dbReference>
<evidence type="ECO:0000256" key="9">
    <source>
        <dbReference type="ARBA" id="ARBA00022989"/>
    </source>
</evidence>
<evidence type="ECO:0000313" key="18">
    <source>
        <dbReference type="EMBL" id="SPF46462.1"/>
    </source>
</evidence>
<evidence type="ECO:0000256" key="5">
    <source>
        <dbReference type="ARBA" id="ARBA00014944"/>
    </source>
</evidence>
<evidence type="ECO:0000313" key="19">
    <source>
        <dbReference type="Proteomes" id="UP000238701"/>
    </source>
</evidence>
<keyword evidence="6" id="KW-0444">Lipid biosynthesis</keyword>
<dbReference type="InterPro" id="IPR048254">
    <property type="entry name" value="CDP_ALCOHOL_P_TRANSF_CS"/>
</dbReference>
<dbReference type="EMBL" id="OMOD01000161">
    <property type="protein sequence ID" value="SPF46462.1"/>
    <property type="molecule type" value="Genomic_DNA"/>
</dbReference>
<feature type="transmembrane region" description="Helical" evidence="17">
    <location>
        <begin position="186"/>
        <end position="211"/>
    </location>
</feature>
<dbReference type="Gene3D" id="1.20.120.1760">
    <property type="match status" value="1"/>
</dbReference>
<keyword evidence="8 17" id="KW-0812">Transmembrane</keyword>
<evidence type="ECO:0000256" key="16">
    <source>
        <dbReference type="RuleBase" id="RU003750"/>
    </source>
</evidence>
<evidence type="ECO:0000256" key="14">
    <source>
        <dbReference type="ARBA" id="ARBA00048586"/>
    </source>
</evidence>
<sequence>MRSPFPWSIINLVSDWPPEPSLSVNLPNSITLIRIASIPLLIWILSSPRFSSVNGEKELLASALFIAAAMTDGIDGYLARRRGQITTMGILLDPLADKLLIAAAFVVLVQLNPALVPAWVAIVVIGREFLVSGLRSIAASEGFTIEASELGKLKMVVQIVAVVAVILDHRWKVWPVYGYYVFPVHWIAYLSIWFMVGVSLVSAIDYFVAFWSKIDRRVVKRQRRAFILSRRRKPLPAPPPQADRDVAAST</sequence>
<dbReference type="NCBIfam" id="TIGR00560">
    <property type="entry name" value="pgsA"/>
    <property type="match status" value="1"/>
</dbReference>
<keyword evidence="13" id="KW-1208">Phospholipid metabolism</keyword>
<gene>
    <name evidence="18" type="ORF">SBA1_650011</name>
</gene>
<evidence type="ECO:0000256" key="1">
    <source>
        <dbReference type="ARBA" id="ARBA00004141"/>
    </source>
</evidence>
<evidence type="ECO:0000256" key="15">
    <source>
        <dbReference type="NCBIfam" id="TIGR00560"/>
    </source>
</evidence>
<comment type="pathway">
    <text evidence="2">Phospholipid metabolism; phosphatidylglycerol biosynthesis; phosphatidylglycerol from CDP-diacylglycerol: step 1/2.</text>
</comment>
<keyword evidence="10" id="KW-0443">Lipid metabolism</keyword>
<organism evidence="18 19">
    <name type="scientific">Candidatus Sulfotelmatobacter kueseliae</name>
    <dbReference type="NCBI Taxonomy" id="2042962"/>
    <lineage>
        <taxon>Bacteria</taxon>
        <taxon>Pseudomonadati</taxon>
        <taxon>Acidobacteriota</taxon>
        <taxon>Terriglobia</taxon>
        <taxon>Terriglobales</taxon>
        <taxon>Candidatus Korobacteraceae</taxon>
        <taxon>Candidatus Sulfotelmatobacter</taxon>
    </lineage>
</organism>
<comment type="subcellular location">
    <subcellularLocation>
        <location evidence="1">Membrane</location>
        <topology evidence="1">Multi-pass membrane protein</topology>
    </subcellularLocation>
</comment>
<evidence type="ECO:0000256" key="3">
    <source>
        <dbReference type="ARBA" id="ARBA00010441"/>
    </source>
</evidence>
<keyword evidence="11 17" id="KW-0472">Membrane</keyword>
<accession>A0A2U3L3I8</accession>
<name>A0A2U3L3I8_9BACT</name>
<evidence type="ECO:0000256" key="10">
    <source>
        <dbReference type="ARBA" id="ARBA00023098"/>
    </source>
</evidence>
<feature type="transmembrane region" description="Helical" evidence="17">
    <location>
        <begin position="59"/>
        <end position="79"/>
    </location>
</feature>
<dbReference type="AlphaFoldDB" id="A0A2U3L3I8"/>
<reference evidence="19" key="1">
    <citation type="submission" date="2018-02" db="EMBL/GenBank/DDBJ databases">
        <authorList>
            <person name="Hausmann B."/>
        </authorList>
    </citation>
    <scope>NUCLEOTIDE SEQUENCE [LARGE SCALE GENOMIC DNA]</scope>
    <source>
        <strain evidence="19">Peat soil MAG SbA1</strain>
    </source>
</reference>
<evidence type="ECO:0000256" key="11">
    <source>
        <dbReference type="ARBA" id="ARBA00023136"/>
    </source>
</evidence>
<evidence type="ECO:0000256" key="6">
    <source>
        <dbReference type="ARBA" id="ARBA00022516"/>
    </source>
</evidence>
<evidence type="ECO:0000256" key="17">
    <source>
        <dbReference type="SAM" id="Phobius"/>
    </source>
</evidence>
<evidence type="ECO:0000256" key="12">
    <source>
        <dbReference type="ARBA" id="ARBA00023209"/>
    </source>
</evidence>
<dbReference type="PANTHER" id="PTHR14269:SF62">
    <property type="entry name" value="CDP-DIACYLGLYCEROL--GLYCEROL-3-PHOSPHATE 3-PHOSPHATIDYLTRANSFERASE 1, CHLOROPLASTIC"/>
    <property type="match status" value="1"/>
</dbReference>